<reference evidence="2" key="1">
    <citation type="journal article" date="2020" name="Phytopathology">
        <title>Genome sequence of the chestnut blight fungus Cryphonectria parasitica EP155: A fundamental resource for an archetypical invasive plant pathogen.</title>
        <authorList>
            <person name="Crouch J.A."/>
            <person name="Dawe A."/>
            <person name="Aerts A."/>
            <person name="Barry K."/>
            <person name="Churchill A.C.L."/>
            <person name="Grimwood J."/>
            <person name="Hillman B."/>
            <person name="Milgroom M.G."/>
            <person name="Pangilinan J."/>
            <person name="Smith M."/>
            <person name="Salamov A."/>
            <person name="Schmutz J."/>
            <person name="Yadav J."/>
            <person name="Grigoriev I.V."/>
            <person name="Nuss D."/>
        </authorList>
    </citation>
    <scope>NUCLEOTIDE SEQUENCE</scope>
    <source>
        <strain evidence="2">EP155</strain>
    </source>
</reference>
<dbReference type="Gene3D" id="2.40.160.20">
    <property type="match status" value="1"/>
</dbReference>
<dbReference type="RefSeq" id="XP_040777610.1">
    <property type="nucleotide sequence ID" value="XM_040923133.1"/>
</dbReference>
<dbReference type="GeneID" id="63840262"/>
<dbReference type="OrthoDB" id="2544694at2759"/>
<evidence type="ECO:0000313" key="2">
    <source>
        <dbReference type="EMBL" id="KAF3766649.1"/>
    </source>
</evidence>
<dbReference type="AlphaFoldDB" id="A0A9P4Y551"/>
<name>A0A9P4Y551_CRYP1</name>
<proteinExistence type="predicted"/>
<dbReference type="Proteomes" id="UP000803844">
    <property type="component" value="Unassembled WGS sequence"/>
</dbReference>
<sequence>MRAPTSILYALTVAAGITNTNADPVAPPLTYLLTAHVDAGDTIVVGPEDGGTRVALPINGGTFSGPLLNGTIAATGVDAGLYTADNKFYPDGISVFETSDGAKILWRDHGYQTSDTIYGSVTFSTGSEKYSWLNTVVAISSAAFGTGNSSTVGVDIFIVGNDIAY</sequence>
<protein>
    <submittedName>
        <fullName evidence="2">Uncharacterized protein</fullName>
    </submittedName>
</protein>
<evidence type="ECO:0000313" key="3">
    <source>
        <dbReference type="Proteomes" id="UP000803844"/>
    </source>
</evidence>
<comment type="caution">
    <text evidence="2">The sequence shown here is derived from an EMBL/GenBank/DDBJ whole genome shotgun (WGS) entry which is preliminary data.</text>
</comment>
<dbReference type="InterPro" id="IPR020915">
    <property type="entry name" value="UPF0311"/>
</dbReference>
<feature type="chain" id="PRO_5040301777" evidence="1">
    <location>
        <begin position="23"/>
        <end position="165"/>
    </location>
</feature>
<keyword evidence="3" id="KW-1185">Reference proteome</keyword>
<organism evidence="2 3">
    <name type="scientific">Cryphonectria parasitica (strain ATCC 38755 / EP155)</name>
    <dbReference type="NCBI Taxonomy" id="660469"/>
    <lineage>
        <taxon>Eukaryota</taxon>
        <taxon>Fungi</taxon>
        <taxon>Dikarya</taxon>
        <taxon>Ascomycota</taxon>
        <taxon>Pezizomycotina</taxon>
        <taxon>Sordariomycetes</taxon>
        <taxon>Sordariomycetidae</taxon>
        <taxon>Diaporthales</taxon>
        <taxon>Cryphonectriaceae</taxon>
        <taxon>Cryphonectria-Endothia species complex</taxon>
        <taxon>Cryphonectria</taxon>
    </lineage>
</organism>
<evidence type="ECO:0000256" key="1">
    <source>
        <dbReference type="SAM" id="SignalP"/>
    </source>
</evidence>
<feature type="signal peptide" evidence="1">
    <location>
        <begin position="1"/>
        <end position="22"/>
    </location>
</feature>
<accession>A0A9P4Y551</accession>
<dbReference type="Pfam" id="PF11578">
    <property type="entry name" value="DUF3237"/>
    <property type="match status" value="1"/>
</dbReference>
<gene>
    <name evidence="2" type="ORF">M406DRAFT_355303</name>
</gene>
<dbReference type="EMBL" id="MU032346">
    <property type="protein sequence ID" value="KAF3766649.1"/>
    <property type="molecule type" value="Genomic_DNA"/>
</dbReference>
<dbReference type="PANTHER" id="PTHR37315:SF1">
    <property type="entry name" value="UPF0311 PROTEIN BLR7842"/>
    <property type="match status" value="1"/>
</dbReference>
<dbReference type="PANTHER" id="PTHR37315">
    <property type="entry name" value="UPF0311 PROTEIN BLR7842"/>
    <property type="match status" value="1"/>
</dbReference>
<keyword evidence="1" id="KW-0732">Signal</keyword>